<gene>
    <name evidence="1" type="ORF">ACFSKL_02255</name>
</gene>
<organism evidence="1 2">
    <name type="scientific">Belliella marina</name>
    <dbReference type="NCBI Taxonomy" id="1644146"/>
    <lineage>
        <taxon>Bacteria</taxon>
        <taxon>Pseudomonadati</taxon>
        <taxon>Bacteroidota</taxon>
        <taxon>Cytophagia</taxon>
        <taxon>Cytophagales</taxon>
        <taxon>Cyclobacteriaceae</taxon>
        <taxon>Belliella</taxon>
    </lineage>
</organism>
<proteinExistence type="predicted"/>
<evidence type="ECO:0008006" key="3">
    <source>
        <dbReference type="Google" id="ProtNLM"/>
    </source>
</evidence>
<dbReference type="RefSeq" id="WP_376883137.1">
    <property type="nucleotide sequence ID" value="NZ_JBHUHR010000004.1"/>
</dbReference>
<comment type="caution">
    <text evidence="1">The sequence shown here is derived from an EMBL/GenBank/DDBJ whole genome shotgun (WGS) entry which is preliminary data.</text>
</comment>
<sequence length="298" mass="36033">MERFNQTNRHEQYKVWNEESTLQVSDFLRRPPFYEGEASARISYMYRIYDNPEIKVAIVIDRFNSFIHKRHVSEYLVRHEAYHLKLAHFFSKEINQSIKEKNLTFQEANQFLLDRIQRGRQYQKLYDRETNHSQLRAQQNYWEYKIDSMLNKSNDFRIFEETKNVKVYFPDKPREFVLSIDDENFKGYLLERFDVGFWIVDMDFISGDTLFIENYLVNILFAEGQSDIIVNADLPNEKAIFESYSKDTLGTAIVLDKFLLGKNTSYWLRFRYPIVIENEEIYKRMADQFFNSFEVIDE</sequence>
<name>A0ABW4VHP6_9BACT</name>
<evidence type="ECO:0000313" key="2">
    <source>
        <dbReference type="Proteomes" id="UP001597361"/>
    </source>
</evidence>
<keyword evidence="2" id="KW-1185">Reference proteome</keyword>
<evidence type="ECO:0000313" key="1">
    <source>
        <dbReference type="EMBL" id="MFD2033591.1"/>
    </source>
</evidence>
<dbReference type="Proteomes" id="UP001597361">
    <property type="component" value="Unassembled WGS sequence"/>
</dbReference>
<dbReference type="EMBL" id="JBHUHR010000004">
    <property type="protein sequence ID" value="MFD2033591.1"/>
    <property type="molecule type" value="Genomic_DNA"/>
</dbReference>
<reference evidence="2" key="1">
    <citation type="journal article" date="2019" name="Int. J. Syst. Evol. Microbiol.">
        <title>The Global Catalogue of Microorganisms (GCM) 10K type strain sequencing project: providing services to taxonomists for standard genome sequencing and annotation.</title>
        <authorList>
            <consortium name="The Broad Institute Genomics Platform"/>
            <consortium name="The Broad Institute Genome Sequencing Center for Infectious Disease"/>
            <person name="Wu L."/>
            <person name="Ma J."/>
        </authorList>
    </citation>
    <scope>NUCLEOTIDE SEQUENCE [LARGE SCALE GENOMIC DNA]</scope>
    <source>
        <strain evidence="2">CGMCC 1.15180</strain>
    </source>
</reference>
<protein>
    <recommendedName>
        <fullName evidence="3">DUF45 domain-containing protein</fullName>
    </recommendedName>
</protein>
<accession>A0ABW4VHP6</accession>